<dbReference type="Gene3D" id="3.40.50.2000">
    <property type="entry name" value="Glycogen Phosphorylase B"/>
    <property type="match status" value="1"/>
</dbReference>
<organism evidence="5 6">
    <name type="scientific">Periplaneta americana</name>
    <name type="common">American cockroach</name>
    <name type="synonym">Blatta americana</name>
    <dbReference type="NCBI Taxonomy" id="6978"/>
    <lineage>
        <taxon>Eukaryota</taxon>
        <taxon>Metazoa</taxon>
        <taxon>Ecdysozoa</taxon>
        <taxon>Arthropoda</taxon>
        <taxon>Hexapoda</taxon>
        <taxon>Insecta</taxon>
        <taxon>Pterygota</taxon>
        <taxon>Neoptera</taxon>
        <taxon>Polyneoptera</taxon>
        <taxon>Dictyoptera</taxon>
        <taxon>Blattodea</taxon>
        <taxon>Blattoidea</taxon>
        <taxon>Blattidae</taxon>
        <taxon>Blattinae</taxon>
        <taxon>Periplaneta</taxon>
    </lineage>
</organism>
<protein>
    <recommendedName>
        <fullName evidence="7">UDP-glucuronosyltransferase</fullName>
    </recommendedName>
</protein>
<dbReference type="PANTHER" id="PTHR48043">
    <property type="entry name" value="EG:EG0003.4 PROTEIN-RELATED"/>
    <property type="match status" value="1"/>
</dbReference>
<comment type="caution">
    <text evidence="5">The sequence shown here is derived from an EMBL/GenBank/DDBJ whole genome shotgun (WGS) entry which is preliminary data.</text>
</comment>
<proteinExistence type="inferred from homology"/>
<dbReference type="EMBL" id="JAJSOF020000025">
    <property type="protein sequence ID" value="KAJ4434830.1"/>
    <property type="molecule type" value="Genomic_DNA"/>
</dbReference>
<dbReference type="Pfam" id="PF00201">
    <property type="entry name" value="UDPGT"/>
    <property type="match status" value="1"/>
</dbReference>
<evidence type="ECO:0000256" key="1">
    <source>
        <dbReference type="ARBA" id="ARBA00009995"/>
    </source>
</evidence>
<gene>
    <name evidence="5" type="ORF">ANN_23401</name>
</gene>
<dbReference type="Proteomes" id="UP001148838">
    <property type="component" value="Unassembled WGS sequence"/>
</dbReference>
<evidence type="ECO:0000256" key="3">
    <source>
        <dbReference type="ARBA" id="ARBA00022679"/>
    </source>
</evidence>
<keyword evidence="4" id="KW-1133">Transmembrane helix</keyword>
<keyword evidence="3" id="KW-0808">Transferase</keyword>
<comment type="similarity">
    <text evidence="1">Belongs to the UDP-glycosyltransferase family.</text>
</comment>
<reference evidence="5 6" key="1">
    <citation type="journal article" date="2022" name="Allergy">
        <title>Genome assembly and annotation of Periplaneta americana reveal a comprehensive cockroach allergen profile.</title>
        <authorList>
            <person name="Wang L."/>
            <person name="Xiong Q."/>
            <person name="Saelim N."/>
            <person name="Wang L."/>
            <person name="Nong W."/>
            <person name="Wan A.T."/>
            <person name="Shi M."/>
            <person name="Liu X."/>
            <person name="Cao Q."/>
            <person name="Hui J.H.L."/>
            <person name="Sookrung N."/>
            <person name="Leung T.F."/>
            <person name="Tungtrongchitr A."/>
            <person name="Tsui S.K.W."/>
        </authorList>
    </citation>
    <scope>NUCLEOTIDE SEQUENCE [LARGE SCALE GENOMIC DNA]</scope>
    <source>
        <strain evidence="5">PWHHKU_190912</strain>
    </source>
</reference>
<evidence type="ECO:0008006" key="7">
    <source>
        <dbReference type="Google" id="ProtNLM"/>
    </source>
</evidence>
<dbReference type="InterPro" id="IPR050271">
    <property type="entry name" value="UDP-glycosyltransferase"/>
</dbReference>
<dbReference type="CDD" id="cd03784">
    <property type="entry name" value="GT1_Gtf-like"/>
    <property type="match status" value="1"/>
</dbReference>
<keyword evidence="6" id="KW-1185">Reference proteome</keyword>
<feature type="transmembrane region" description="Helical" evidence="4">
    <location>
        <begin position="147"/>
        <end position="174"/>
    </location>
</feature>
<evidence type="ECO:0000313" key="6">
    <source>
        <dbReference type="Proteomes" id="UP001148838"/>
    </source>
</evidence>
<dbReference type="SUPFAM" id="SSF53756">
    <property type="entry name" value="UDP-Glycosyltransferase/glycogen phosphorylase"/>
    <property type="match status" value="1"/>
</dbReference>
<dbReference type="PANTHER" id="PTHR48043:SF145">
    <property type="entry name" value="FI06409P-RELATED"/>
    <property type="match status" value="1"/>
</dbReference>
<keyword evidence="4" id="KW-0472">Membrane</keyword>
<keyword evidence="2" id="KW-0328">Glycosyltransferase</keyword>
<keyword evidence="4" id="KW-0812">Transmembrane</keyword>
<evidence type="ECO:0000256" key="2">
    <source>
        <dbReference type="ARBA" id="ARBA00022676"/>
    </source>
</evidence>
<accession>A0ABQ8SL00</accession>
<name>A0ABQ8SL00_PERAM</name>
<dbReference type="InterPro" id="IPR002213">
    <property type="entry name" value="UDP_glucos_trans"/>
</dbReference>
<sequence>MITTILEKIYNLNFIQCAIKFLTVAGHPNVRAFITHGGLMGTQEGVQAGVPMVGIPLFADQELNIRNCMSKGVSVMVLYDDVTKETLSNALKTVLNDPSYQKNAKHLSQLFRDRPQPPLETAIFWTEYVIRHGGAPHIRSAAVDLPWYQYLLLDVIAVIVLAFAAIMGIVYFVLKTIFGFLCRSKHKKVKKN</sequence>
<evidence type="ECO:0000256" key="4">
    <source>
        <dbReference type="SAM" id="Phobius"/>
    </source>
</evidence>
<evidence type="ECO:0000313" key="5">
    <source>
        <dbReference type="EMBL" id="KAJ4434830.1"/>
    </source>
</evidence>